<keyword evidence="3" id="KW-1003">Cell membrane</keyword>
<evidence type="ECO:0000256" key="5">
    <source>
        <dbReference type="ARBA" id="ARBA00022741"/>
    </source>
</evidence>
<dbReference type="GO" id="GO:0005524">
    <property type="term" value="F:ATP binding"/>
    <property type="evidence" value="ECO:0007669"/>
    <property type="project" value="UniProtKB-KW"/>
</dbReference>
<evidence type="ECO:0000256" key="4">
    <source>
        <dbReference type="ARBA" id="ARBA00022692"/>
    </source>
</evidence>
<feature type="domain" description="ABC transporter" evidence="10">
    <location>
        <begin position="351"/>
        <end position="597"/>
    </location>
</feature>
<name>A0ABT1AB68_9PSEU</name>
<feature type="transmembrane region" description="Helical" evidence="9">
    <location>
        <begin position="208"/>
        <end position="228"/>
    </location>
</feature>
<dbReference type="InterPro" id="IPR001851">
    <property type="entry name" value="ABC_transp_permease"/>
</dbReference>
<organism evidence="11 12">
    <name type="scientific">Pseudonocardia humida</name>
    <dbReference type="NCBI Taxonomy" id="2800819"/>
    <lineage>
        <taxon>Bacteria</taxon>
        <taxon>Bacillati</taxon>
        <taxon>Actinomycetota</taxon>
        <taxon>Actinomycetes</taxon>
        <taxon>Pseudonocardiales</taxon>
        <taxon>Pseudonocardiaceae</taxon>
        <taxon>Pseudonocardia</taxon>
    </lineage>
</organism>
<dbReference type="InterPro" id="IPR032823">
    <property type="entry name" value="BCA_ABC_TP_C"/>
</dbReference>
<dbReference type="Proteomes" id="UP001165283">
    <property type="component" value="Unassembled WGS sequence"/>
</dbReference>
<evidence type="ECO:0000256" key="2">
    <source>
        <dbReference type="ARBA" id="ARBA00022448"/>
    </source>
</evidence>
<keyword evidence="7 9" id="KW-1133">Transmembrane helix</keyword>
<dbReference type="Pfam" id="PF02653">
    <property type="entry name" value="BPD_transp_2"/>
    <property type="match status" value="1"/>
</dbReference>
<dbReference type="InterPro" id="IPR051120">
    <property type="entry name" value="ABC_AA/LPS_Transport"/>
</dbReference>
<keyword evidence="12" id="KW-1185">Reference proteome</keyword>
<evidence type="ECO:0000256" key="9">
    <source>
        <dbReference type="SAM" id="Phobius"/>
    </source>
</evidence>
<dbReference type="Pfam" id="PF00005">
    <property type="entry name" value="ABC_tran"/>
    <property type="match status" value="1"/>
</dbReference>
<keyword evidence="8 9" id="KW-0472">Membrane</keyword>
<keyword evidence="6 11" id="KW-0067">ATP-binding</keyword>
<dbReference type="PROSITE" id="PS50893">
    <property type="entry name" value="ABC_TRANSPORTER_2"/>
    <property type="match status" value="1"/>
</dbReference>
<dbReference type="InterPro" id="IPR043428">
    <property type="entry name" value="LivM-like"/>
</dbReference>
<gene>
    <name evidence="11" type="ORF">KDL28_34495</name>
</gene>
<dbReference type="InterPro" id="IPR027417">
    <property type="entry name" value="P-loop_NTPase"/>
</dbReference>
<feature type="transmembrane region" description="Helical" evidence="9">
    <location>
        <begin position="289"/>
        <end position="307"/>
    </location>
</feature>
<dbReference type="CDD" id="cd06581">
    <property type="entry name" value="TM_PBP1_LivM_like"/>
    <property type="match status" value="1"/>
</dbReference>
<evidence type="ECO:0000256" key="1">
    <source>
        <dbReference type="ARBA" id="ARBA00004651"/>
    </source>
</evidence>
<feature type="transmembrane region" description="Helical" evidence="9">
    <location>
        <begin position="85"/>
        <end position="104"/>
    </location>
</feature>
<feature type="transmembrane region" description="Helical" evidence="9">
    <location>
        <begin position="111"/>
        <end position="137"/>
    </location>
</feature>
<dbReference type="PANTHER" id="PTHR45772:SF7">
    <property type="entry name" value="AMINO ACID ABC TRANSPORTER ATP-BINDING PROTEIN"/>
    <property type="match status" value="1"/>
</dbReference>
<dbReference type="InterPro" id="IPR003439">
    <property type="entry name" value="ABC_transporter-like_ATP-bd"/>
</dbReference>
<feature type="transmembrane region" description="Helical" evidence="9">
    <location>
        <begin position="35"/>
        <end position="53"/>
    </location>
</feature>
<feature type="transmembrane region" description="Helical" evidence="9">
    <location>
        <begin position="157"/>
        <end position="176"/>
    </location>
</feature>
<dbReference type="PANTHER" id="PTHR45772">
    <property type="entry name" value="CONSERVED COMPONENT OF ABC TRANSPORTER FOR NATURAL AMINO ACIDS-RELATED"/>
    <property type="match status" value="1"/>
</dbReference>
<evidence type="ECO:0000256" key="8">
    <source>
        <dbReference type="ARBA" id="ARBA00023136"/>
    </source>
</evidence>
<feature type="transmembrane region" description="Helical" evidence="9">
    <location>
        <begin position="243"/>
        <end position="268"/>
    </location>
</feature>
<dbReference type="Gene3D" id="3.40.50.300">
    <property type="entry name" value="P-loop containing nucleotide triphosphate hydrolases"/>
    <property type="match status" value="1"/>
</dbReference>
<dbReference type="InterPro" id="IPR003593">
    <property type="entry name" value="AAA+_ATPase"/>
</dbReference>
<dbReference type="EMBL" id="JAGSOV010000078">
    <property type="protein sequence ID" value="MCO1660183.1"/>
    <property type="molecule type" value="Genomic_DNA"/>
</dbReference>
<dbReference type="RefSeq" id="WP_252445540.1">
    <property type="nucleotide sequence ID" value="NZ_JAGSOV010000078.1"/>
</dbReference>
<comment type="subcellular location">
    <subcellularLocation>
        <location evidence="1">Cell membrane</location>
        <topology evidence="1">Multi-pass membrane protein</topology>
    </subcellularLocation>
</comment>
<protein>
    <submittedName>
        <fullName evidence="11">Branched-chain amino acid ABC transporter ATP-binding protein/permease</fullName>
    </submittedName>
</protein>
<evidence type="ECO:0000313" key="12">
    <source>
        <dbReference type="Proteomes" id="UP001165283"/>
    </source>
</evidence>
<evidence type="ECO:0000313" key="11">
    <source>
        <dbReference type="EMBL" id="MCO1660183.1"/>
    </source>
</evidence>
<evidence type="ECO:0000256" key="6">
    <source>
        <dbReference type="ARBA" id="ARBA00022840"/>
    </source>
</evidence>
<dbReference type="SUPFAM" id="SSF52540">
    <property type="entry name" value="P-loop containing nucleoside triphosphate hydrolases"/>
    <property type="match status" value="1"/>
</dbReference>
<proteinExistence type="predicted"/>
<keyword evidence="2" id="KW-0813">Transport</keyword>
<evidence type="ECO:0000259" key="10">
    <source>
        <dbReference type="PROSITE" id="PS50893"/>
    </source>
</evidence>
<keyword evidence="5" id="KW-0547">Nucleotide-binding</keyword>
<comment type="caution">
    <text evidence="11">The sequence shown here is derived from an EMBL/GenBank/DDBJ whole genome shotgun (WGS) entry which is preliminary data.</text>
</comment>
<keyword evidence="4 9" id="KW-0812">Transmembrane</keyword>
<dbReference type="CDD" id="cd03219">
    <property type="entry name" value="ABC_Mj1267_LivG_branched"/>
    <property type="match status" value="1"/>
</dbReference>
<accession>A0ABT1AB68</accession>
<evidence type="ECO:0000256" key="7">
    <source>
        <dbReference type="ARBA" id="ARBA00022989"/>
    </source>
</evidence>
<evidence type="ECO:0000256" key="3">
    <source>
        <dbReference type="ARBA" id="ARBA00022475"/>
    </source>
</evidence>
<reference evidence="11" key="1">
    <citation type="submission" date="2021-04" db="EMBL/GenBank/DDBJ databases">
        <title>Pseudonocardia sp. nov., isolated from sandy soil of mangrove forest.</title>
        <authorList>
            <person name="Zan Z."/>
            <person name="Huang R."/>
            <person name="Liu W."/>
        </authorList>
    </citation>
    <scope>NUCLEOTIDE SEQUENCE</scope>
    <source>
        <strain evidence="11">S2-4</strain>
    </source>
</reference>
<dbReference type="Pfam" id="PF12399">
    <property type="entry name" value="BCA_ABC_TP_C"/>
    <property type="match status" value="1"/>
</dbReference>
<dbReference type="SMART" id="SM00382">
    <property type="entry name" value="AAA"/>
    <property type="match status" value="1"/>
</dbReference>
<sequence>MKTRSDVVGVVLLLVVLLLLPLVLPVWVTGTAVYATIYAIAAVGLSLLMGLAGQVSLGHAAFFAVGAYTQGILVTRTAVPGLLSAVIAVALAMLAALLVGLPLLRLRGHYLALATLGLGIILTVVAIETPFLGATSGIFGIDKPEFGGRRYDSPVEYLWLLTPVVVLAIVGARNLVQSRVGRALGAVNDSEVAAETLGVDTFRLRLQVFVLSAGYAGVAGVFFAHWLAVVNPNAANFALSVEFLLMAVLGGLGTVWGAVVGGFAVEFLDEGLREVVPLVVPGATGEVQLIGFGIVLTLVMIFLPGGLHQLFRTLTRRWAPVPAAVEGTAAGLGDGPLLAREGRPEPGTVLLSVRGLTKHYGGVTAVDGVDLDVAAGEIVALIGPNGAGKTTCFNMVSGVVEPSAGTVEVAGTRIDGRKPHVFAAARATRTFQNLQVFGSATVLGNVMVGRHLRSRVGLLRGMLGFAARREEREIVAAAREVIDMVGLTADADRPAADLPFGRQRLMEVARALAVEPDLLLLDEPMAGLSGAERRDLARLLRRLRAGGMGIVLVEHDVEAVLALADRVAVLDDGVRIALGTPQEVRDDPAVVAAYLGVDDDDPEAERAAQALAEVTHDER</sequence>